<sequence>MLIPSAWPILLTALLSSQAQYLVLDFPLRQESHFGASLQIGSSRGRILQISFTLILDHSQLSKERDAVGKAGYGLCGKLNFQAGKRGLVSLMSFDRGSAKMGT</sequence>
<evidence type="ECO:0000313" key="2">
    <source>
        <dbReference type="EMBL" id="GKV18224.1"/>
    </source>
</evidence>
<proteinExistence type="predicted"/>
<dbReference type="Proteomes" id="UP001054252">
    <property type="component" value="Unassembled WGS sequence"/>
</dbReference>
<evidence type="ECO:0000256" key="1">
    <source>
        <dbReference type="SAM" id="SignalP"/>
    </source>
</evidence>
<keyword evidence="3" id="KW-1185">Reference proteome</keyword>
<dbReference type="AlphaFoldDB" id="A0AAV5K3N6"/>
<accession>A0AAV5K3N6</accession>
<comment type="caution">
    <text evidence="2">The sequence shown here is derived from an EMBL/GenBank/DDBJ whole genome shotgun (WGS) entry which is preliminary data.</text>
</comment>
<feature type="chain" id="PRO_5043540159" description="Legume lectin domain-containing protein" evidence="1">
    <location>
        <begin position="20"/>
        <end position="103"/>
    </location>
</feature>
<keyword evidence="1" id="KW-0732">Signal</keyword>
<evidence type="ECO:0008006" key="4">
    <source>
        <dbReference type="Google" id="ProtNLM"/>
    </source>
</evidence>
<evidence type="ECO:0000313" key="3">
    <source>
        <dbReference type="Proteomes" id="UP001054252"/>
    </source>
</evidence>
<protein>
    <recommendedName>
        <fullName evidence="4">Legume lectin domain-containing protein</fullName>
    </recommendedName>
</protein>
<feature type="signal peptide" evidence="1">
    <location>
        <begin position="1"/>
        <end position="19"/>
    </location>
</feature>
<dbReference type="EMBL" id="BPVZ01000049">
    <property type="protein sequence ID" value="GKV18224.1"/>
    <property type="molecule type" value="Genomic_DNA"/>
</dbReference>
<reference evidence="2 3" key="1">
    <citation type="journal article" date="2021" name="Commun. Biol.">
        <title>The genome of Shorea leprosula (Dipterocarpaceae) highlights the ecological relevance of drought in aseasonal tropical rainforests.</title>
        <authorList>
            <person name="Ng K.K.S."/>
            <person name="Kobayashi M.J."/>
            <person name="Fawcett J.A."/>
            <person name="Hatakeyama M."/>
            <person name="Paape T."/>
            <person name="Ng C.H."/>
            <person name="Ang C.C."/>
            <person name="Tnah L.H."/>
            <person name="Lee C.T."/>
            <person name="Nishiyama T."/>
            <person name="Sese J."/>
            <person name="O'Brien M.J."/>
            <person name="Copetti D."/>
            <person name="Mohd Noor M.I."/>
            <person name="Ong R.C."/>
            <person name="Putra M."/>
            <person name="Sireger I.Z."/>
            <person name="Indrioko S."/>
            <person name="Kosugi Y."/>
            <person name="Izuno A."/>
            <person name="Isagi Y."/>
            <person name="Lee S.L."/>
            <person name="Shimizu K.K."/>
        </authorList>
    </citation>
    <scope>NUCLEOTIDE SEQUENCE [LARGE SCALE GENOMIC DNA]</scope>
    <source>
        <strain evidence="2">214</strain>
    </source>
</reference>
<name>A0AAV5K3N6_9ROSI</name>
<organism evidence="2 3">
    <name type="scientific">Rubroshorea leprosula</name>
    <dbReference type="NCBI Taxonomy" id="152421"/>
    <lineage>
        <taxon>Eukaryota</taxon>
        <taxon>Viridiplantae</taxon>
        <taxon>Streptophyta</taxon>
        <taxon>Embryophyta</taxon>
        <taxon>Tracheophyta</taxon>
        <taxon>Spermatophyta</taxon>
        <taxon>Magnoliopsida</taxon>
        <taxon>eudicotyledons</taxon>
        <taxon>Gunneridae</taxon>
        <taxon>Pentapetalae</taxon>
        <taxon>rosids</taxon>
        <taxon>malvids</taxon>
        <taxon>Malvales</taxon>
        <taxon>Dipterocarpaceae</taxon>
        <taxon>Rubroshorea</taxon>
    </lineage>
</organism>
<gene>
    <name evidence="2" type="ORF">SLEP1_g28639</name>
</gene>